<evidence type="ECO:0000256" key="2">
    <source>
        <dbReference type="SAM" id="MobiDB-lite"/>
    </source>
</evidence>
<feature type="compositionally biased region" description="Basic and acidic residues" evidence="2">
    <location>
        <begin position="891"/>
        <end position="901"/>
    </location>
</feature>
<feature type="compositionally biased region" description="Basic and acidic residues" evidence="2">
    <location>
        <begin position="341"/>
        <end position="362"/>
    </location>
</feature>
<dbReference type="SUPFAM" id="SSF88723">
    <property type="entry name" value="PIN domain-like"/>
    <property type="match status" value="1"/>
</dbReference>
<dbReference type="EMBL" id="JAWJWE010000003">
    <property type="protein sequence ID" value="KAK6639776.1"/>
    <property type="molecule type" value="Genomic_DNA"/>
</dbReference>
<feature type="compositionally biased region" description="Basic residues" evidence="2">
    <location>
        <begin position="873"/>
        <end position="890"/>
    </location>
</feature>
<gene>
    <name evidence="3" type="ORF">RUM43_008051</name>
</gene>
<feature type="region of interest" description="Disordered" evidence="2">
    <location>
        <begin position="334"/>
        <end position="370"/>
    </location>
</feature>
<name>A0AAN8PE79_POLSC</name>
<dbReference type="InterPro" id="IPR029060">
    <property type="entry name" value="PIN-like_dom_sf"/>
</dbReference>
<evidence type="ECO:0000313" key="3">
    <source>
        <dbReference type="EMBL" id="KAK6639776.1"/>
    </source>
</evidence>
<evidence type="ECO:0000313" key="4">
    <source>
        <dbReference type="Proteomes" id="UP001372834"/>
    </source>
</evidence>
<feature type="region of interest" description="Disordered" evidence="2">
    <location>
        <begin position="873"/>
        <end position="914"/>
    </location>
</feature>
<dbReference type="InterPro" id="IPR026784">
    <property type="entry name" value="Coact_PPARg"/>
</dbReference>
<evidence type="ECO:0000256" key="1">
    <source>
        <dbReference type="ARBA" id="ARBA00009495"/>
    </source>
</evidence>
<accession>A0AAN8PE79</accession>
<reference evidence="3 4" key="1">
    <citation type="submission" date="2023-10" db="EMBL/GenBank/DDBJ databases">
        <title>Genomes of two closely related lineages of the louse Polyplax serrata with different host specificities.</title>
        <authorList>
            <person name="Martinu J."/>
            <person name="Tarabai H."/>
            <person name="Stefka J."/>
            <person name="Hypsa V."/>
        </authorList>
    </citation>
    <scope>NUCLEOTIDE SEQUENCE [LARGE SCALE GENOMIC DNA]</scope>
    <source>
        <strain evidence="3">HR10_N</strain>
    </source>
</reference>
<comment type="similarity">
    <text evidence="1">Belongs to the constitutive coactivator of PPAR-gamma family.</text>
</comment>
<comment type="caution">
    <text evidence="3">The sequence shown here is derived from an EMBL/GenBank/DDBJ whole genome shotgun (WGS) entry which is preliminary data.</text>
</comment>
<dbReference type="FunFam" id="3.40.50.1010:FF:000009">
    <property type="entry name" value="Constitutive coactivator of PPAR-gamma-like protein 1"/>
    <property type="match status" value="1"/>
</dbReference>
<dbReference type="PANTHER" id="PTHR15976">
    <property type="entry name" value="CONSTITUTIVE COACTIVATOR OF PEROXISOME PROLIFERATOR-ACTIVATED RECEPTOR GAMMA"/>
    <property type="match status" value="1"/>
</dbReference>
<sequence length="953" mass="106708">MGVQNLQNFIEAEHVEGGAVAVELSKIARSISRPNNQNRNNKPNSKKLFLILDAECCLDRLYGGYFSDWTCGGQWNRMFQYLSHLVMSCQKGNIELTVAFNGALEPHRLNEWTQKQLKNKGKVNLVLRHIQNKMTPPPKVWWIPPVCLVTALRMALRYCNVPVICSVDDHHQEVLAYCRKNNLHGIVGDDAEYIVFDPPRYFSAAHLKLTYKGLIETKEFLISQLAKGLELTVEKLCILAALLGNYLLSEQQLSQFHKKIGVSPSKNPLDQTIRSVAAYVKTLENTENLEALAVEIFGPGNTGIQKKRQAFVECVQYYLNGTKDGFLKYSSKKSTKGKSQVQKDEEKKKKSDNSGEDKENVDNSKFASETAESEAGSIAAYKIATAMAQTGNFNPELLESEPEKELKSVNGVEENLLNGNNGITTTSPPKTEKIVVQSNSANPSSTVPSAAVKQAKIPTVPPEVLRTACERHRKGLMSPFIYQILTQGEIKLPVLIEEDSSREWQSIHSVYKPIRQNVYAILFNLHHQMYIANKESNKENGNGDQAITNPPEILIREWVCTAMNQYSVPDIVKAEPVGWPVPTVQRLWFAGTVDEMRRRLRAYLTCMKSDSALMVCSSYVPQHLLLMASVLRYLMQVKPPILTKPELDAFIVTAFSPDLMNTEFIQDLQLQMVSSRAVQLATLFMQGVETALLANDACGAPIPWLMCCPWLFFDGKLFHNILAKTELVKSLQELCNHRLDILVKVERMRHAILESLNVKYARRRLPAMSGIQQFPTVSNIPPTSFNPADLDVTKRINPRGPPQRPIPTRGGQLEVAGIVVGNWGPNYSLSRPKLAMPQVSPLLRTHNRNNYHSERPYFLNYGTPSGVSIRKFQRRRPGTGTKKSKTKKAEKKKETRGKEAEEGNANVEKVGDTLGTCSSEEIVEQLEAAAVTEIESKVAAVSLERGQGDHVID</sequence>
<dbReference type="CDD" id="cd18672">
    <property type="entry name" value="PIN_FAM120B-like"/>
    <property type="match status" value="1"/>
</dbReference>
<dbReference type="Proteomes" id="UP001372834">
    <property type="component" value="Unassembled WGS sequence"/>
</dbReference>
<dbReference type="GO" id="GO:0005634">
    <property type="term" value="C:nucleus"/>
    <property type="evidence" value="ECO:0007669"/>
    <property type="project" value="TreeGrafter"/>
</dbReference>
<proteinExistence type="inferred from homology"/>
<dbReference type="PANTHER" id="PTHR15976:SF16">
    <property type="entry name" value="ASTEROID DOMAIN-CONTAINING PROTEIN"/>
    <property type="match status" value="1"/>
</dbReference>
<evidence type="ECO:0008006" key="5">
    <source>
        <dbReference type="Google" id="ProtNLM"/>
    </source>
</evidence>
<dbReference type="AlphaFoldDB" id="A0AAN8PE79"/>
<protein>
    <recommendedName>
        <fullName evidence="5">Constitutive coactivator of PPAR-gamma-like protein 1</fullName>
    </recommendedName>
</protein>
<organism evidence="3 4">
    <name type="scientific">Polyplax serrata</name>
    <name type="common">Common mouse louse</name>
    <dbReference type="NCBI Taxonomy" id="468196"/>
    <lineage>
        <taxon>Eukaryota</taxon>
        <taxon>Metazoa</taxon>
        <taxon>Ecdysozoa</taxon>
        <taxon>Arthropoda</taxon>
        <taxon>Hexapoda</taxon>
        <taxon>Insecta</taxon>
        <taxon>Pterygota</taxon>
        <taxon>Neoptera</taxon>
        <taxon>Paraneoptera</taxon>
        <taxon>Psocodea</taxon>
        <taxon>Troctomorpha</taxon>
        <taxon>Phthiraptera</taxon>
        <taxon>Anoplura</taxon>
        <taxon>Polyplacidae</taxon>
        <taxon>Polyplax</taxon>
    </lineage>
</organism>
<dbReference type="Gene3D" id="3.40.50.1010">
    <property type="entry name" value="5'-nuclease"/>
    <property type="match status" value="1"/>
</dbReference>